<dbReference type="PANTHER" id="PTHR13774">
    <property type="entry name" value="PHENAZINE BIOSYNTHESIS PROTEIN"/>
    <property type="match status" value="1"/>
</dbReference>
<dbReference type="Pfam" id="PF02567">
    <property type="entry name" value="PhzC-PhzF"/>
    <property type="match status" value="1"/>
</dbReference>
<dbReference type="OrthoDB" id="75169at2759"/>
<dbReference type="InParanoid" id="A0A165K2F7"/>
<keyword evidence="5" id="KW-1185">Reference proteome</keyword>
<dbReference type="STRING" id="1353952.A0A165K2F7"/>
<dbReference type="PANTHER" id="PTHR13774:SF17">
    <property type="entry name" value="PHENAZINE BIOSYNTHESIS-LIKE DOMAIN-CONTAINING PROTEIN"/>
    <property type="match status" value="1"/>
</dbReference>
<reference evidence="4 5" key="1">
    <citation type="journal article" date="2016" name="Mol. Biol. Evol.">
        <title>Comparative Genomics of Early-Diverging Mushroom-Forming Fungi Provides Insights into the Origins of Lignocellulose Decay Capabilities.</title>
        <authorList>
            <person name="Nagy L.G."/>
            <person name="Riley R."/>
            <person name="Tritt A."/>
            <person name="Adam C."/>
            <person name="Daum C."/>
            <person name="Floudas D."/>
            <person name="Sun H."/>
            <person name="Yadav J.S."/>
            <person name="Pangilinan J."/>
            <person name="Larsson K.H."/>
            <person name="Matsuura K."/>
            <person name="Barry K."/>
            <person name="Labutti K."/>
            <person name="Kuo R."/>
            <person name="Ohm R.A."/>
            <person name="Bhattacharya S.S."/>
            <person name="Shirouzu T."/>
            <person name="Yoshinaga Y."/>
            <person name="Martin F.M."/>
            <person name="Grigoriev I.V."/>
            <person name="Hibbett D.S."/>
        </authorList>
    </citation>
    <scope>NUCLEOTIDE SEQUENCE [LARGE SCALE GENOMIC DNA]</scope>
    <source>
        <strain evidence="4 5">HHB12733</strain>
    </source>
</reference>
<feature type="active site" evidence="3">
    <location>
        <position position="47"/>
    </location>
</feature>
<evidence type="ECO:0000256" key="1">
    <source>
        <dbReference type="ARBA" id="ARBA00008270"/>
    </source>
</evidence>
<proteinExistence type="inferred from homology"/>
<sequence>MTLQYTVVDAFTERAFAGNPACVIIPGDKTLTSQQMQLIAREYNLSETAYLTKKESEEAGFARYGLRWFTPTVEAKLCGHATLASAHVLFAQVETSINTLKFDTLSGELIATSLPDGKIQLEFPAGELHPVSNEVTAKVEKAISQLTEKQLAIKNISVGVGYSFEKYMIVEVGTEVSLGGLPVNTGPLVDLAPWGIVVLTQAEAGGIDFASRVFGPLVGVPEDPVTGSSHCLLGPYWTKKLNKLDMEPLNAIQVSPRGGALTVVWDQAKGMCKLQGDAVTVLKGELLYVP</sequence>
<organism evidence="4 5">
    <name type="scientific">Calocera cornea HHB12733</name>
    <dbReference type="NCBI Taxonomy" id="1353952"/>
    <lineage>
        <taxon>Eukaryota</taxon>
        <taxon>Fungi</taxon>
        <taxon>Dikarya</taxon>
        <taxon>Basidiomycota</taxon>
        <taxon>Agaricomycotina</taxon>
        <taxon>Dacrymycetes</taxon>
        <taxon>Dacrymycetales</taxon>
        <taxon>Dacrymycetaceae</taxon>
        <taxon>Calocera</taxon>
    </lineage>
</organism>
<keyword evidence="2" id="KW-0413">Isomerase</keyword>
<dbReference type="EMBL" id="KV423915">
    <property type="protein sequence ID" value="KZT62581.1"/>
    <property type="molecule type" value="Genomic_DNA"/>
</dbReference>
<evidence type="ECO:0000256" key="3">
    <source>
        <dbReference type="PIRSR" id="PIRSR016184-1"/>
    </source>
</evidence>
<evidence type="ECO:0000256" key="2">
    <source>
        <dbReference type="ARBA" id="ARBA00023235"/>
    </source>
</evidence>
<gene>
    <name evidence="4" type="ORF">CALCODRAFT_478891</name>
</gene>
<evidence type="ECO:0000313" key="4">
    <source>
        <dbReference type="EMBL" id="KZT62581.1"/>
    </source>
</evidence>
<dbReference type="NCBIfam" id="TIGR00654">
    <property type="entry name" value="PhzF_family"/>
    <property type="match status" value="1"/>
</dbReference>
<dbReference type="Proteomes" id="UP000076842">
    <property type="component" value="Unassembled WGS sequence"/>
</dbReference>
<accession>A0A165K2F7</accession>
<dbReference type="GO" id="GO:0005737">
    <property type="term" value="C:cytoplasm"/>
    <property type="evidence" value="ECO:0007669"/>
    <property type="project" value="TreeGrafter"/>
</dbReference>
<dbReference type="InterPro" id="IPR003719">
    <property type="entry name" value="Phenazine_PhzF-like"/>
</dbReference>
<dbReference type="GO" id="GO:0016853">
    <property type="term" value="F:isomerase activity"/>
    <property type="evidence" value="ECO:0007669"/>
    <property type="project" value="UniProtKB-KW"/>
</dbReference>
<comment type="similarity">
    <text evidence="1">Belongs to the PhzF family.</text>
</comment>
<name>A0A165K2F7_9BASI</name>
<dbReference type="SUPFAM" id="SSF54506">
    <property type="entry name" value="Diaminopimelate epimerase-like"/>
    <property type="match status" value="1"/>
</dbReference>
<dbReference type="Gene3D" id="3.10.310.10">
    <property type="entry name" value="Diaminopimelate Epimerase, Chain A, domain 1"/>
    <property type="match status" value="2"/>
</dbReference>
<dbReference type="FunCoup" id="A0A165K2F7">
    <property type="interactions" value="364"/>
</dbReference>
<protein>
    <submittedName>
        <fullName evidence="4">PhzF family phenazine biosynthesis protein</fullName>
    </submittedName>
</protein>
<evidence type="ECO:0000313" key="5">
    <source>
        <dbReference type="Proteomes" id="UP000076842"/>
    </source>
</evidence>
<dbReference type="PIRSF" id="PIRSF016184">
    <property type="entry name" value="PhzC_PhzF"/>
    <property type="match status" value="1"/>
</dbReference>
<dbReference type="AlphaFoldDB" id="A0A165K2F7"/>